<dbReference type="InterPro" id="IPR013783">
    <property type="entry name" value="Ig-like_fold"/>
</dbReference>
<feature type="domain" description="Alpha-L-rhamnosidase six-hairpin glycosidase" evidence="7">
    <location>
        <begin position="482"/>
        <end position="819"/>
    </location>
</feature>
<keyword evidence="10" id="KW-1185">Reference proteome</keyword>
<dbReference type="InterPro" id="IPR035398">
    <property type="entry name" value="Bac_rhamnosid_C"/>
</dbReference>
<comment type="caution">
    <text evidence="9">The sequence shown here is derived from an EMBL/GenBank/DDBJ whole genome shotgun (WGS) entry which is preliminary data.</text>
</comment>
<dbReference type="Proteomes" id="UP000322362">
    <property type="component" value="Unassembled WGS sequence"/>
</dbReference>
<evidence type="ECO:0000259" key="5">
    <source>
        <dbReference type="Pfam" id="PF05592"/>
    </source>
</evidence>
<protein>
    <recommendedName>
        <fullName evidence="2">alpha-L-rhamnosidase</fullName>
        <ecNumber evidence="2">3.2.1.40</ecNumber>
    </recommendedName>
</protein>
<evidence type="ECO:0000256" key="4">
    <source>
        <dbReference type="SAM" id="Phobius"/>
    </source>
</evidence>
<dbReference type="PANTHER" id="PTHR33307:SF11">
    <property type="entry name" value="ALPHA-L-RHAMNOSIDASE"/>
    <property type="match status" value="1"/>
</dbReference>
<dbReference type="Pfam" id="PF17390">
    <property type="entry name" value="Bac_rhamnosid_C"/>
    <property type="match status" value="1"/>
</dbReference>
<keyword evidence="4" id="KW-0472">Membrane</keyword>
<dbReference type="Pfam" id="PF08531">
    <property type="entry name" value="Bac_rhamnosid_N"/>
    <property type="match status" value="1"/>
</dbReference>
<dbReference type="GO" id="GO:0005975">
    <property type="term" value="P:carbohydrate metabolic process"/>
    <property type="evidence" value="ECO:0007669"/>
    <property type="project" value="InterPro"/>
</dbReference>
<evidence type="ECO:0000256" key="1">
    <source>
        <dbReference type="ARBA" id="ARBA00001445"/>
    </source>
</evidence>
<dbReference type="EMBL" id="VTAV01000001">
    <property type="protein sequence ID" value="TYR38020.1"/>
    <property type="molecule type" value="Genomic_DNA"/>
</dbReference>
<comment type="catalytic activity">
    <reaction evidence="1">
        <text>Hydrolysis of terminal non-reducing alpha-L-rhamnose residues in alpha-L-rhamnosides.</text>
        <dbReference type="EC" id="3.2.1.40"/>
    </reaction>
</comment>
<evidence type="ECO:0000313" key="9">
    <source>
        <dbReference type="EMBL" id="TYR38020.1"/>
    </source>
</evidence>
<sequence length="922" mass="106128">MKISYKMKDLKIYQRVFFHIFITFILIGLSNCSASKKLRVERVLIEGRENPMGTNTLTPSFSWQLQSDGHDIMQADYRITVSTNKDLSKKQDFLWDSDWVSTDQSLYNIYAGQELQAGTTYYARVEVKDNRGNVAESAVQRFHTGLLTGADWGDAQWITKEVLPDSLVNPLPLSSSKLRIDKNYDLPVFRKNIELDKKLVSSIAYISGLGHYELFLNGQPVDDAVLQPGWTKYDKEAYYVVYDLTEHWHKGKNTVGVMLGNGFYYIPPIKGRYQKHKVAFGLPKLKMKIVNRYADGSEEVIDSNTSWKVHQSPITFSSMYGGEDYDEHVLQGNWSEPDFDDNAWDTALLVDGPSLRLQETEPVQIMERFKSQYVNQIDERLQVYDFGQNASGIVRVKMKGQQGDTVRIYPAELLNEEGRANQKHSGSPYYYQYVFAKDGEIHWRPRFTYYGFRYAEVRLMPAHNQKITIEEITAEHIRNGARQIGSFQSSDTLFNQIHTLINWGIKSNMVSVFTDCPHREKLGWLEQLHLMGPSVQYNFDVERLFAKSLGDMRQSQTEEGLVPETAPEYVHFDWGGDVFRDSPEWGSSSIILAWYAYRWYGNKTFLTDNYDMMKKYMHYLQGKAKDNILYQGLGDWYDLGPERPGFSQLTTPGITATATYYYDLEIMAKIAELLEDNEKKIYYDSLRNEVYRAFNEKFYQEDNAVYGSGSQTALSMALYMGLVDKANKDKVRANLIKDIADRDTSFTAGDIGHRYLLQTLQQADRDDLIYAMHKDDTRPGYGYQIRQGAKALTESWAALPTVSNNHFMLGHLMEWFHTRLGGLGQEEGSIAYRHLRIEPKMLDVVKQRTVAFESPYGPIRFEHNGERYQVEIPVNSRCTLVLPPSSDYQINGKTLERHEHTLTDAGIEIQLGSGIYDIKSNK</sequence>
<evidence type="ECO:0000256" key="3">
    <source>
        <dbReference type="ARBA" id="ARBA00022801"/>
    </source>
</evidence>
<dbReference type="Pfam" id="PF17389">
    <property type="entry name" value="Bac_rhamnosid6H"/>
    <property type="match status" value="1"/>
</dbReference>
<accession>A0A5D4HGR0</accession>
<dbReference type="PIRSF" id="PIRSF010631">
    <property type="entry name" value="A-rhamnsds"/>
    <property type="match status" value="1"/>
</dbReference>
<evidence type="ECO:0000259" key="6">
    <source>
        <dbReference type="Pfam" id="PF08531"/>
    </source>
</evidence>
<feature type="domain" description="Bacterial alpha-L-rhamnosidase N-terminal" evidence="6">
    <location>
        <begin position="198"/>
        <end position="367"/>
    </location>
</feature>
<dbReference type="Pfam" id="PF25788">
    <property type="entry name" value="Ig_Rha78A_N"/>
    <property type="match status" value="1"/>
</dbReference>
<dbReference type="InterPro" id="IPR035396">
    <property type="entry name" value="Bac_rhamnosid6H"/>
</dbReference>
<dbReference type="Gene3D" id="2.60.120.260">
    <property type="entry name" value="Galactose-binding domain-like"/>
    <property type="match status" value="2"/>
</dbReference>
<dbReference type="Gene3D" id="1.50.10.10">
    <property type="match status" value="1"/>
</dbReference>
<evidence type="ECO:0000313" key="10">
    <source>
        <dbReference type="Proteomes" id="UP000322362"/>
    </source>
</evidence>
<dbReference type="EC" id="3.2.1.40" evidence="2"/>
<evidence type="ECO:0000256" key="2">
    <source>
        <dbReference type="ARBA" id="ARBA00012652"/>
    </source>
</evidence>
<dbReference type="InterPro" id="IPR012341">
    <property type="entry name" value="6hp_glycosidase-like_sf"/>
</dbReference>
<proteinExistence type="predicted"/>
<feature type="domain" description="Alpha-L-rhamnosidase concanavalin-like" evidence="5">
    <location>
        <begin position="378"/>
        <end position="476"/>
    </location>
</feature>
<evidence type="ECO:0000259" key="7">
    <source>
        <dbReference type="Pfam" id="PF17389"/>
    </source>
</evidence>
<dbReference type="Gene3D" id="2.60.40.10">
    <property type="entry name" value="Immunoglobulins"/>
    <property type="match status" value="1"/>
</dbReference>
<reference evidence="9 10" key="1">
    <citation type="submission" date="2019-08" db="EMBL/GenBank/DDBJ databases">
        <title>Phlebobacter frassis gen. nov. sp. nov., a new member of family Sphingobacteriaceae isolated from sand fly rearing media.</title>
        <authorList>
            <person name="Kakumanu M.L."/>
            <person name="Marayati B.F."/>
            <person name="Wada-Katsumata A."/>
            <person name="Wasserberg G."/>
            <person name="Schal C."/>
            <person name="Apperson C.S."/>
            <person name="Ponnusamy L."/>
        </authorList>
    </citation>
    <scope>NUCLEOTIDE SEQUENCE [LARGE SCALE GENOMIC DNA]</scope>
    <source>
        <strain evidence="9 10">SSI9</strain>
    </source>
</reference>
<feature type="domain" description="Alpha-L-rhamnosidase C-terminal" evidence="8">
    <location>
        <begin position="827"/>
        <end position="893"/>
    </location>
</feature>
<gene>
    <name evidence="9" type="ORF">FXV77_01690</name>
</gene>
<dbReference type="InterPro" id="IPR008928">
    <property type="entry name" value="6-hairpin_glycosidase_sf"/>
</dbReference>
<dbReference type="AlphaFoldDB" id="A0A5D4HGR0"/>
<dbReference type="PANTHER" id="PTHR33307">
    <property type="entry name" value="ALPHA-RHAMNOSIDASE (EUROFUNG)"/>
    <property type="match status" value="1"/>
</dbReference>
<keyword evidence="4" id="KW-1133">Transmembrane helix</keyword>
<dbReference type="InterPro" id="IPR013737">
    <property type="entry name" value="Bac_rhamnosid_N"/>
</dbReference>
<dbReference type="Gene3D" id="2.60.420.10">
    <property type="entry name" value="Maltose phosphorylase, domain 3"/>
    <property type="match status" value="1"/>
</dbReference>
<dbReference type="Pfam" id="PF05592">
    <property type="entry name" value="Bac_rhamnosid"/>
    <property type="match status" value="1"/>
</dbReference>
<keyword evidence="3" id="KW-0378">Hydrolase</keyword>
<name>A0A5D4HGR0_9SPHI</name>
<dbReference type="GO" id="GO:0030596">
    <property type="term" value="F:alpha-L-rhamnosidase activity"/>
    <property type="evidence" value="ECO:0007669"/>
    <property type="project" value="UniProtKB-EC"/>
</dbReference>
<organism evidence="9 10">
    <name type="scientific">Sphingobacterium phlebotomi</name>
    <dbReference type="NCBI Taxonomy" id="2605433"/>
    <lineage>
        <taxon>Bacteria</taxon>
        <taxon>Pseudomonadati</taxon>
        <taxon>Bacteroidota</taxon>
        <taxon>Sphingobacteriia</taxon>
        <taxon>Sphingobacteriales</taxon>
        <taxon>Sphingobacteriaceae</taxon>
        <taxon>Sphingobacterium</taxon>
    </lineage>
</organism>
<dbReference type="InterPro" id="IPR016007">
    <property type="entry name" value="Alpha_rhamnosid"/>
</dbReference>
<dbReference type="InterPro" id="IPR008902">
    <property type="entry name" value="Rhamnosid_concanavalin"/>
</dbReference>
<evidence type="ECO:0000259" key="8">
    <source>
        <dbReference type="Pfam" id="PF17390"/>
    </source>
</evidence>
<dbReference type="SUPFAM" id="SSF48208">
    <property type="entry name" value="Six-hairpin glycosidases"/>
    <property type="match status" value="1"/>
</dbReference>
<keyword evidence="4" id="KW-0812">Transmembrane</keyword>
<feature type="transmembrane region" description="Helical" evidence="4">
    <location>
        <begin position="12"/>
        <end position="29"/>
    </location>
</feature>